<gene>
    <name evidence="2" type="ORF">VM1G_11309</name>
</gene>
<dbReference type="EMBL" id="CM003098">
    <property type="protein sequence ID" value="KUI65044.1"/>
    <property type="molecule type" value="Genomic_DNA"/>
</dbReference>
<feature type="region of interest" description="Disordered" evidence="1">
    <location>
        <begin position="325"/>
        <end position="369"/>
    </location>
</feature>
<dbReference type="AlphaFoldDB" id="A0A194VLL0"/>
<name>A0A194VLL0_CYTMA</name>
<accession>A0A194VLL0</accession>
<feature type="compositionally biased region" description="Polar residues" evidence="1">
    <location>
        <begin position="263"/>
        <end position="272"/>
    </location>
</feature>
<dbReference type="Proteomes" id="UP000078559">
    <property type="component" value="Chromosome 1"/>
</dbReference>
<protein>
    <submittedName>
        <fullName evidence="2">Uncharacterized protein</fullName>
    </submittedName>
</protein>
<evidence type="ECO:0000313" key="2">
    <source>
        <dbReference type="EMBL" id="KUI65044.1"/>
    </source>
</evidence>
<evidence type="ECO:0000256" key="1">
    <source>
        <dbReference type="SAM" id="MobiDB-lite"/>
    </source>
</evidence>
<keyword evidence="3" id="KW-1185">Reference proteome</keyword>
<feature type="compositionally biased region" description="Low complexity" evidence="1">
    <location>
        <begin position="145"/>
        <end position="179"/>
    </location>
</feature>
<feature type="region of interest" description="Disordered" evidence="1">
    <location>
        <begin position="142"/>
        <end position="242"/>
    </location>
</feature>
<dbReference type="OrthoDB" id="4366798at2759"/>
<feature type="compositionally biased region" description="Polar residues" evidence="1">
    <location>
        <begin position="287"/>
        <end position="296"/>
    </location>
</feature>
<reference evidence="2" key="1">
    <citation type="submission" date="2014-12" db="EMBL/GenBank/DDBJ databases">
        <title>Genome Sequence of Valsa Canker Pathogens Uncovers a Specific Adaption of Colonization on Woody Bark.</title>
        <authorList>
            <person name="Yin Z."/>
            <person name="Liu H."/>
            <person name="Gao X."/>
            <person name="Li Z."/>
            <person name="Song N."/>
            <person name="Ke X."/>
            <person name="Dai Q."/>
            <person name="Wu Y."/>
            <person name="Sun Y."/>
            <person name="Xu J.-R."/>
            <person name="Kang Z.K."/>
            <person name="Wang L."/>
            <person name="Huang L."/>
        </authorList>
    </citation>
    <scope>NUCLEOTIDE SEQUENCE [LARGE SCALE GENOMIC DNA]</scope>
    <source>
        <strain evidence="2">03-8</strain>
    </source>
</reference>
<evidence type="ECO:0000313" key="3">
    <source>
        <dbReference type="Proteomes" id="UP000078559"/>
    </source>
</evidence>
<sequence length="406" mass="45499">MDWPNLFEPQQYPEYFWEHPEHVWKAEKFGMDIQDVFTTLALQYNCTSFPLLDRDAFCRDVSYISSIAQDRNEFLDLLQKQRDIRQKELADMFVRGLRKIVNSPHLISEEHSHNWNDAMHIFHFNSFDTIVRFFANYLPDTNKQASRTPSPAATCSSTPTDPTPPTSATASIAPLSTITNTRTPEPVPLQSAGQYQDLTGAGRTKIRRSATSSRPAHRDAGSRFSSRIQKKTQDKNSSHRSRQLLSINMGISRVAAAAVVPATSDNTRTTSLGRKRTWDEEDGPNGQPGSSVQARLTTKKRRTDTGDARFISASKKRVVTDLASLNEGEPGKKRRRTPIKPSTRVVKNTAFPKPEYPPPDKAARVSSCPRVTRAQRKLLSGGSAQLFHLGQRGEAECTPYQSPRSG</sequence>
<proteinExistence type="predicted"/>
<feature type="region of interest" description="Disordered" evidence="1">
    <location>
        <begin position="262"/>
        <end position="307"/>
    </location>
</feature>
<organism evidence="2 3">
    <name type="scientific">Cytospora mali</name>
    <name type="common">Apple Valsa canker fungus</name>
    <name type="synonym">Valsa mali</name>
    <dbReference type="NCBI Taxonomy" id="578113"/>
    <lineage>
        <taxon>Eukaryota</taxon>
        <taxon>Fungi</taxon>
        <taxon>Dikarya</taxon>
        <taxon>Ascomycota</taxon>
        <taxon>Pezizomycotina</taxon>
        <taxon>Sordariomycetes</taxon>
        <taxon>Sordariomycetidae</taxon>
        <taxon>Diaporthales</taxon>
        <taxon>Cytosporaceae</taxon>
        <taxon>Cytospora</taxon>
    </lineage>
</organism>